<evidence type="ECO:0000259" key="19">
    <source>
        <dbReference type="Pfam" id="PF13515"/>
    </source>
</evidence>
<evidence type="ECO:0000256" key="14">
    <source>
        <dbReference type="ARBA" id="ARBA00023239"/>
    </source>
</evidence>
<dbReference type="InterPro" id="IPR016040">
    <property type="entry name" value="NAD(P)-bd_dom"/>
</dbReference>
<keyword evidence="7" id="KW-1003">Cell membrane</keyword>
<dbReference type="Proteomes" id="UP000507245">
    <property type="component" value="Unassembled WGS sequence"/>
</dbReference>
<dbReference type="Pfam" id="PF13515">
    <property type="entry name" value="FUSC_2"/>
    <property type="match status" value="1"/>
</dbReference>
<evidence type="ECO:0000256" key="3">
    <source>
        <dbReference type="ARBA" id="ARBA00004651"/>
    </source>
</evidence>
<keyword evidence="11 18" id="KW-1133">Transmembrane helix</keyword>
<keyword evidence="24" id="KW-1185">Reference proteome</keyword>
<evidence type="ECO:0000256" key="17">
    <source>
        <dbReference type="SAM" id="Coils"/>
    </source>
</evidence>
<dbReference type="InterPro" id="IPR049453">
    <property type="entry name" value="Memb_transporter_dom"/>
</dbReference>
<evidence type="ECO:0000256" key="6">
    <source>
        <dbReference type="ARBA" id="ARBA00012290"/>
    </source>
</evidence>
<evidence type="ECO:0000313" key="23">
    <source>
        <dbReference type="Proteomes" id="UP000507222"/>
    </source>
</evidence>
<keyword evidence="17" id="KW-0175">Coiled coil</keyword>
<dbReference type="PANTHER" id="PTHR30509:SF9">
    <property type="entry name" value="MULTIDRUG RESISTANCE PROTEIN MDTO"/>
    <property type="match status" value="1"/>
</dbReference>
<dbReference type="OrthoDB" id="68611at2759"/>
<feature type="transmembrane region" description="Helical" evidence="18">
    <location>
        <begin position="154"/>
        <end position="175"/>
    </location>
</feature>
<dbReference type="EMBL" id="CAEKDK010000006">
    <property type="protein sequence ID" value="CAB4282503.1"/>
    <property type="molecule type" value="Genomic_DNA"/>
</dbReference>
<dbReference type="SUPFAM" id="SSF51735">
    <property type="entry name" value="NAD(P)-binding Rossmann-fold domains"/>
    <property type="match status" value="1"/>
</dbReference>
<evidence type="ECO:0000256" key="13">
    <source>
        <dbReference type="ARBA" id="ARBA00023136"/>
    </source>
</evidence>
<feature type="transmembrane region" description="Helical" evidence="18">
    <location>
        <begin position="51"/>
        <end position="77"/>
    </location>
</feature>
<feature type="coiled-coil region" evidence="17">
    <location>
        <begin position="572"/>
        <end position="599"/>
    </location>
</feature>
<evidence type="ECO:0000256" key="15">
    <source>
        <dbReference type="ARBA" id="ARBA00025005"/>
    </source>
</evidence>
<dbReference type="Gene3D" id="3.40.50.720">
    <property type="entry name" value="NAD(P)-binding Rossmann-like Domain"/>
    <property type="match status" value="1"/>
</dbReference>
<comment type="pathway">
    <text evidence="4">Nucleotide-sugar biosynthesis; UDP-alpha-D-xylose biosynthesis; UDP-alpha-D-xylose from UDP-alpha-D-glucuronate: step 1/1.</text>
</comment>
<reference evidence="21 23" key="2">
    <citation type="submission" date="2020-05" db="EMBL/GenBank/DDBJ databases">
        <authorList>
            <person name="Campoy J."/>
            <person name="Schneeberger K."/>
            <person name="Spophaly S."/>
        </authorList>
    </citation>
    <scope>NUCLEOTIDE SEQUENCE [LARGE SCALE GENOMIC DNA]</scope>
    <source>
        <strain evidence="21">PruArmRojPasFocal</strain>
    </source>
</reference>
<dbReference type="FunFam" id="3.40.50.720:FF:000150">
    <property type="entry name" value="UDP-glucuronic acid decarboxylase 6"/>
    <property type="match status" value="1"/>
</dbReference>
<comment type="function">
    <text evidence="15">Catalyzes the NAD-dependent decarboxylation of UDP-glucuronic acid to UDP-xylose. Necessary for the biosynthesis of the core tetrasaccharide in glycosaminoglycan biosynthesis.</text>
</comment>
<protein>
    <recommendedName>
        <fullName evidence="6">UDP-glucuronate decarboxylase</fullName>
        <ecNumber evidence="6">4.1.1.35</ecNumber>
    </recommendedName>
</protein>
<dbReference type="PANTHER" id="PTHR30509">
    <property type="entry name" value="P-HYDROXYBENZOIC ACID EFFLUX PUMP SUBUNIT-RELATED"/>
    <property type="match status" value="1"/>
</dbReference>
<feature type="domain" description="Integral membrane bound transporter" evidence="19">
    <location>
        <begin position="407"/>
        <end position="535"/>
    </location>
</feature>
<feature type="transmembrane region" description="Helical" evidence="18">
    <location>
        <begin position="12"/>
        <end position="39"/>
    </location>
</feature>
<comment type="cofactor">
    <cofactor evidence="1">
        <name>NAD(+)</name>
        <dbReference type="ChEBI" id="CHEBI:57540"/>
    </cofactor>
</comment>
<comment type="subcellular location">
    <subcellularLocation>
        <location evidence="3">Cell membrane</location>
        <topology evidence="3">Multi-pass membrane protein</topology>
    </subcellularLocation>
    <subcellularLocation>
        <location evidence="2">Cytoplasm</location>
    </subcellularLocation>
</comment>
<keyword evidence="12" id="KW-0520">NAD</keyword>
<keyword evidence="9 18" id="KW-0812">Transmembrane</keyword>
<dbReference type="CDD" id="cd05230">
    <property type="entry name" value="UGD_SDR_e"/>
    <property type="match status" value="1"/>
</dbReference>
<gene>
    <name evidence="21" type="ORF">CURHAP_LOCUS35984</name>
    <name evidence="22" type="ORF">ORAREDHAP_LOCUS35597</name>
</gene>
<dbReference type="InterPro" id="IPR036291">
    <property type="entry name" value="NAD(P)-bd_dom_sf"/>
</dbReference>
<evidence type="ECO:0000256" key="2">
    <source>
        <dbReference type="ARBA" id="ARBA00004496"/>
    </source>
</evidence>
<dbReference type="Proteomes" id="UP000507222">
    <property type="component" value="Unassembled WGS sequence"/>
</dbReference>
<keyword evidence="10" id="KW-0210">Decarboxylase</keyword>
<keyword evidence="8" id="KW-0963">Cytoplasm</keyword>
<feature type="domain" description="NAD(P)-binding" evidence="20">
    <location>
        <begin position="856"/>
        <end position="1150"/>
    </location>
</feature>
<reference evidence="24" key="1">
    <citation type="journal article" date="2020" name="Genome Biol.">
        <title>Gamete binning: chromosome-level and haplotype-resolved genome assembly enabled by high-throughput single-cell sequencing of gamete genomes.</title>
        <authorList>
            <person name="Campoy J.A."/>
            <person name="Sun H."/>
            <person name="Goel M."/>
            <person name="Jiao W.-B."/>
            <person name="Folz-Donahue K."/>
            <person name="Wang N."/>
            <person name="Rubio M."/>
            <person name="Liu C."/>
            <person name="Kukat C."/>
            <person name="Ruiz D."/>
            <person name="Huettel B."/>
            <person name="Schneeberger K."/>
        </authorList>
    </citation>
    <scope>NUCLEOTIDE SEQUENCE [LARGE SCALE GENOMIC DNA]</scope>
    <source>
        <strain evidence="24">cv. Rojo Pasion</strain>
    </source>
</reference>
<evidence type="ECO:0000313" key="24">
    <source>
        <dbReference type="Proteomes" id="UP000507245"/>
    </source>
</evidence>
<comment type="similarity">
    <text evidence="5">Belongs to the NAD(P)-dependent epimerase/dehydratase family. UDP-glucuronic acid decarboxylase subfamily.</text>
</comment>
<dbReference type="EC" id="4.1.1.35" evidence="6"/>
<evidence type="ECO:0000256" key="8">
    <source>
        <dbReference type="ARBA" id="ARBA00022490"/>
    </source>
</evidence>
<feature type="transmembrane region" description="Helical" evidence="18">
    <location>
        <begin position="124"/>
        <end position="142"/>
    </location>
</feature>
<dbReference type="GO" id="GO:0005737">
    <property type="term" value="C:cytoplasm"/>
    <property type="evidence" value="ECO:0007669"/>
    <property type="project" value="UniProtKB-SubCell"/>
</dbReference>
<evidence type="ECO:0000256" key="16">
    <source>
        <dbReference type="ARBA" id="ARBA00051601"/>
    </source>
</evidence>
<organism evidence="21 23">
    <name type="scientific">Prunus armeniaca</name>
    <name type="common">Apricot</name>
    <name type="synonym">Armeniaca vulgaris</name>
    <dbReference type="NCBI Taxonomy" id="36596"/>
    <lineage>
        <taxon>Eukaryota</taxon>
        <taxon>Viridiplantae</taxon>
        <taxon>Streptophyta</taxon>
        <taxon>Embryophyta</taxon>
        <taxon>Tracheophyta</taxon>
        <taxon>Spermatophyta</taxon>
        <taxon>Magnoliopsida</taxon>
        <taxon>eudicotyledons</taxon>
        <taxon>Gunneridae</taxon>
        <taxon>Pentapetalae</taxon>
        <taxon>rosids</taxon>
        <taxon>fabids</taxon>
        <taxon>Rosales</taxon>
        <taxon>Rosaceae</taxon>
        <taxon>Amygdaloideae</taxon>
        <taxon>Amygdaleae</taxon>
        <taxon>Prunus</taxon>
    </lineage>
</organism>
<evidence type="ECO:0000313" key="21">
    <source>
        <dbReference type="EMBL" id="CAB4282503.1"/>
    </source>
</evidence>
<dbReference type="EMBL" id="CAEKKB010000006">
    <property type="protein sequence ID" value="CAB4312915.1"/>
    <property type="molecule type" value="Genomic_DNA"/>
</dbReference>
<evidence type="ECO:0000313" key="22">
    <source>
        <dbReference type="EMBL" id="CAB4312915.1"/>
    </source>
</evidence>
<evidence type="ECO:0000256" key="9">
    <source>
        <dbReference type="ARBA" id="ARBA00022692"/>
    </source>
</evidence>
<dbReference type="GO" id="GO:0048040">
    <property type="term" value="F:UDP-glucuronate decarboxylase activity"/>
    <property type="evidence" value="ECO:0007669"/>
    <property type="project" value="UniProtKB-EC"/>
</dbReference>
<feature type="transmembrane region" description="Helical" evidence="18">
    <location>
        <begin position="492"/>
        <end position="511"/>
    </location>
</feature>
<feature type="transmembrane region" description="Helical" evidence="18">
    <location>
        <begin position="454"/>
        <end position="480"/>
    </location>
</feature>
<keyword evidence="14" id="KW-0456">Lyase</keyword>
<name>A0A6J5V2R0_PRUAR</name>
<proteinExistence type="inferred from homology"/>
<feature type="transmembrane region" description="Helical" evidence="18">
    <location>
        <begin position="97"/>
        <end position="117"/>
    </location>
</feature>
<accession>A0A6J5V2R0</accession>
<dbReference type="GO" id="GO:0005886">
    <property type="term" value="C:plasma membrane"/>
    <property type="evidence" value="ECO:0007669"/>
    <property type="project" value="UniProtKB-SubCell"/>
</dbReference>
<evidence type="ECO:0000256" key="10">
    <source>
        <dbReference type="ARBA" id="ARBA00022793"/>
    </source>
</evidence>
<evidence type="ECO:0000256" key="4">
    <source>
        <dbReference type="ARBA" id="ARBA00005100"/>
    </source>
</evidence>
<sequence length="1166" mass="129754">MATSPDQTNRVQALWLTCLASAFRTCLACTIVALTTLYAPQALQRQVAFPAFSYVTVILIAPDATLGNTLCGLWLGLYATAQTIGPAMLSLWLIGPARLSSGITALAVGLAAFVVALPEFTHLVCRRIALGQIVIVYVIAYIKGGEIQAIMHSVHVAASTGIGVLACVLAFLVPFPRLASREVKQNAKLLGENASERLKLFVKAFCAEDSTSALASISQAKSLAATATKLFQTIKRHQESMEWEKLPLKFSRYKYANPGDRLQGFEIPLRGMEMALTSTPSFPIKVVNGEHKDGLLRVNLSAPCDSTTVPESNAENVRFLQTLKTIPQTQQDLPPIFFLFCIKLFHGKLSAKSPTEQGKLLVHQNEGAIDSRKQNGFCFKEVLSNLSIKVRSKRLMIAFKCSLSLGLAVFFGLVYSKENGFWSGLPVAISFASAREAAFKVANVKAQGTVLGTVYGVLGCFLFQRFLSIRLLSLIPWFIFTSFLQRSRMYGQAGGISAVIGAVLILGRANFGPPSEFAIARITETFIGLSCSIMVDLLLQPTRASTLAKAQLSRTLDTLQECINSVSLQSGRALLEENQKRLKNHVEELGKLIGEAEAEPNFWFWPFHSACYGKLLRSLSKMMDLLLFSAHAVEVLEQNSQMLEASWKDIVHTVECDLELFKKMVGSLIECFKEITLIKSITVLDQKSDIAHDLELGKSGNPTIFRICGLKDEEMDTIISSYLQHSKEVVDKIHVQSEELKSQMVLCLSALGFCISSIIRETKEIEEEIKELAQWENPSSHINLYEISWNLLIKTPFCPVVLYTCQHPRCVFDFQRRSKNMANNSSNGVHQTTTKSPPLPSPLRFSKFFQSNMRILVTGGAGFIGSHLVDRLMENEKNEVIVVDNYFTGSKDNLKKWIGHPRFELIRHDVTETLLVEVDQIYHLACPASPIFYKYNPVKTIKTNVIGTLNMLGLAKRVGARILLTSTSEVYGDPLVHPQPESYWGNVNPIGVRSCYDEGKRVAETLMFDYHRQHGIEIRIARIFNTYGPRMNIDDGRVVSNFIAQALRDEPLTVQNPGTQTRSFCYVSDMVDGLIRLMEGEHTGPINIGNPGEFTMLELAETVKELINPGVEIKRVENTPDDPRQRKPDITKAKELLGWEPKIKLREGLPLMEEDFRLRLGAAKKN</sequence>
<dbReference type="AlphaFoldDB" id="A0A6J5V2R0"/>
<evidence type="ECO:0000256" key="12">
    <source>
        <dbReference type="ARBA" id="ARBA00023027"/>
    </source>
</evidence>
<evidence type="ECO:0000256" key="1">
    <source>
        <dbReference type="ARBA" id="ARBA00001911"/>
    </source>
</evidence>
<evidence type="ECO:0000259" key="20">
    <source>
        <dbReference type="Pfam" id="PF16363"/>
    </source>
</evidence>
<comment type="catalytic activity">
    <reaction evidence="16">
        <text>UDP-alpha-D-glucuronate + H(+) = UDP-alpha-D-xylose + CO2</text>
        <dbReference type="Rhea" id="RHEA:23916"/>
        <dbReference type="ChEBI" id="CHEBI:15378"/>
        <dbReference type="ChEBI" id="CHEBI:16526"/>
        <dbReference type="ChEBI" id="CHEBI:57632"/>
        <dbReference type="ChEBI" id="CHEBI:58052"/>
        <dbReference type="EC" id="4.1.1.35"/>
    </reaction>
</comment>
<evidence type="ECO:0000256" key="11">
    <source>
        <dbReference type="ARBA" id="ARBA00022989"/>
    </source>
</evidence>
<evidence type="ECO:0000256" key="18">
    <source>
        <dbReference type="SAM" id="Phobius"/>
    </source>
</evidence>
<evidence type="ECO:0000256" key="5">
    <source>
        <dbReference type="ARBA" id="ARBA00007505"/>
    </source>
</evidence>
<feature type="transmembrane region" description="Helical" evidence="18">
    <location>
        <begin position="395"/>
        <end position="415"/>
    </location>
</feature>
<evidence type="ECO:0000256" key="7">
    <source>
        <dbReference type="ARBA" id="ARBA00022475"/>
    </source>
</evidence>
<keyword evidence="13 18" id="KW-0472">Membrane</keyword>
<dbReference type="Pfam" id="PF16363">
    <property type="entry name" value="GDP_Man_Dehyd"/>
    <property type="match status" value="1"/>
</dbReference>